<protein>
    <submittedName>
        <fullName evidence="2">Uncharacterized protein</fullName>
    </submittedName>
</protein>
<feature type="region of interest" description="Disordered" evidence="1">
    <location>
        <begin position="231"/>
        <end position="270"/>
    </location>
</feature>
<accession>A0A5B8Y2M2</accession>
<proteinExistence type="predicted"/>
<evidence type="ECO:0000313" key="2">
    <source>
        <dbReference type="EMBL" id="QDG49412.1"/>
    </source>
</evidence>
<sequence length="270" mass="29325">MSELSVQIVNRVKHARIVADAGRVHAPQVTAELGGDLDGLEGFEGSQLTTMAKAGVKLLMNVTELMEQLDLRYANESAQDSAARVKRDQYVAEGRAAIMAGRDHTRAVLGEEALTKYGIPSTTPEQANELLAVLNNIVHRLDEYPANEPGRFGAVFDSAKMREEFVAVHDNLAGALDALGTETRETEQVMLERDAVVARWERIYRGVAGQLSSLFIMAGRADLADRVRPTTRRAVGLDEPQVPVEPDTPDMPDTPAQPAADDVVVEPSEA</sequence>
<name>A0A4Y6PMB3_PERCE</name>
<keyword evidence="3" id="KW-1185">Reference proteome</keyword>
<gene>
    <name evidence="2" type="ORF">FIV42_01260</name>
</gene>
<dbReference type="OrthoDB" id="5517340at2"/>
<dbReference type="AlphaFoldDB" id="A0A4Y6PMB3"/>
<dbReference type="RefSeq" id="WP_141195910.1">
    <property type="nucleotide sequence ID" value="NZ_CP041186.1"/>
</dbReference>
<accession>A0A4Y6PMB3</accession>
<evidence type="ECO:0000313" key="3">
    <source>
        <dbReference type="Proteomes" id="UP000315995"/>
    </source>
</evidence>
<organism evidence="2 3">
    <name type="scientific">Persicimonas caeni</name>
    <dbReference type="NCBI Taxonomy" id="2292766"/>
    <lineage>
        <taxon>Bacteria</taxon>
        <taxon>Deltaproteobacteria</taxon>
        <taxon>Bradymonadales</taxon>
        <taxon>Bradymonadaceae</taxon>
        <taxon>Persicimonas</taxon>
    </lineage>
</organism>
<evidence type="ECO:0000256" key="1">
    <source>
        <dbReference type="SAM" id="MobiDB-lite"/>
    </source>
</evidence>
<reference evidence="2 3" key="1">
    <citation type="submission" date="2019-06" db="EMBL/GenBank/DDBJ databases">
        <title>Persicimonas caeni gen. nov., sp. nov., a predatory bacterium isolated from solar saltern.</title>
        <authorList>
            <person name="Wang S."/>
        </authorList>
    </citation>
    <scope>NUCLEOTIDE SEQUENCE [LARGE SCALE GENOMIC DNA]</scope>
    <source>
        <strain evidence="2 3">YN101</strain>
    </source>
</reference>
<dbReference type="Proteomes" id="UP000315995">
    <property type="component" value="Chromosome"/>
</dbReference>
<dbReference type="EMBL" id="CP041186">
    <property type="protein sequence ID" value="QDG49412.1"/>
    <property type="molecule type" value="Genomic_DNA"/>
</dbReference>